<reference evidence="2" key="2">
    <citation type="submission" date="2015-06" db="UniProtKB">
        <authorList>
            <consortium name="EnsemblMetazoa"/>
        </authorList>
    </citation>
    <scope>IDENTIFICATION</scope>
</reference>
<proteinExistence type="predicted"/>
<sequence>MCRCCQSCWEDIYWNCIEEKYCYDENIANYNPEEDDEGDNVHNTDQVDGVKVSQKILSNTLAVPTPITTQPTLSDEDFRREIQTNVPMLASEILAVFENSQIFQEHPKLMRVSTQKFGPQNAQIHRQSSRKKFSDTDEEKLIKRLEVSDSEDDRPIEIKPCPSTESMTQNPPIKSDEELVLRPTSRMHHLELPLKSIHQKKTLRNVQSVPYLTTLVPNENKIFSISHAESMSRISMTPEVPSISFSNLPKNYEDTPTVEKFKASTSLYSIQTANEAKATKHIDFSMPRYYRKAKLVATASMENFENIPSITESMNRNQFEKSKRLQVARLQLPPLHIRQKKDDSKNIL</sequence>
<dbReference type="Proteomes" id="UP000015102">
    <property type="component" value="Unassembled WGS sequence"/>
</dbReference>
<feature type="region of interest" description="Disordered" evidence="1">
    <location>
        <begin position="117"/>
        <end position="137"/>
    </location>
</feature>
<dbReference type="EMBL" id="CAQQ02004256">
    <property type="status" value="NOT_ANNOTATED_CDS"/>
    <property type="molecule type" value="Genomic_DNA"/>
</dbReference>
<feature type="compositionally biased region" description="Polar residues" evidence="1">
    <location>
        <begin position="117"/>
        <end position="126"/>
    </location>
</feature>
<dbReference type="AlphaFoldDB" id="T1GWJ2"/>
<name>T1GWJ2_MEGSC</name>
<evidence type="ECO:0000256" key="1">
    <source>
        <dbReference type="SAM" id="MobiDB-lite"/>
    </source>
</evidence>
<keyword evidence="3" id="KW-1185">Reference proteome</keyword>
<dbReference type="HOGENOM" id="CLU_657685_0_0_1"/>
<dbReference type="EnsemblMetazoa" id="MESCA008169-RA">
    <property type="protein sequence ID" value="MESCA008169-PA"/>
    <property type="gene ID" value="MESCA008169"/>
</dbReference>
<evidence type="ECO:0000313" key="3">
    <source>
        <dbReference type="Proteomes" id="UP000015102"/>
    </source>
</evidence>
<organism evidence="2 3">
    <name type="scientific">Megaselia scalaris</name>
    <name type="common">Humpbacked fly</name>
    <name type="synonym">Phora scalaris</name>
    <dbReference type="NCBI Taxonomy" id="36166"/>
    <lineage>
        <taxon>Eukaryota</taxon>
        <taxon>Metazoa</taxon>
        <taxon>Ecdysozoa</taxon>
        <taxon>Arthropoda</taxon>
        <taxon>Hexapoda</taxon>
        <taxon>Insecta</taxon>
        <taxon>Pterygota</taxon>
        <taxon>Neoptera</taxon>
        <taxon>Endopterygota</taxon>
        <taxon>Diptera</taxon>
        <taxon>Brachycera</taxon>
        <taxon>Muscomorpha</taxon>
        <taxon>Platypezoidea</taxon>
        <taxon>Phoridae</taxon>
        <taxon>Megaseliini</taxon>
        <taxon>Megaselia</taxon>
    </lineage>
</organism>
<dbReference type="EMBL" id="CAQQ02004255">
    <property type="status" value="NOT_ANNOTATED_CDS"/>
    <property type="molecule type" value="Genomic_DNA"/>
</dbReference>
<evidence type="ECO:0000313" key="2">
    <source>
        <dbReference type="EnsemblMetazoa" id="MESCA008169-PA"/>
    </source>
</evidence>
<feature type="region of interest" description="Disordered" evidence="1">
    <location>
        <begin position="149"/>
        <end position="171"/>
    </location>
</feature>
<reference evidence="3" key="1">
    <citation type="submission" date="2013-02" db="EMBL/GenBank/DDBJ databases">
        <authorList>
            <person name="Hughes D."/>
        </authorList>
    </citation>
    <scope>NUCLEOTIDE SEQUENCE</scope>
    <source>
        <strain>Durham</strain>
        <strain evidence="3">NC isolate 2 -- Noor lab</strain>
    </source>
</reference>
<accession>T1GWJ2</accession>
<protein>
    <submittedName>
        <fullName evidence="2">Uncharacterized protein</fullName>
    </submittedName>
</protein>
<dbReference type="OMA" id="VPHMHVR"/>